<dbReference type="Pfam" id="PF01103">
    <property type="entry name" value="Omp85"/>
    <property type="match status" value="1"/>
</dbReference>
<evidence type="ECO:0000256" key="3">
    <source>
        <dbReference type="ARBA" id="ARBA00022692"/>
    </source>
</evidence>
<dbReference type="Proteomes" id="UP000249590">
    <property type="component" value="Unassembled WGS sequence"/>
</dbReference>
<evidence type="ECO:0000313" key="6">
    <source>
        <dbReference type="EMBL" id="RAI02981.1"/>
    </source>
</evidence>
<keyword evidence="4" id="KW-0472">Membrane</keyword>
<dbReference type="PANTHER" id="PTHR12815">
    <property type="entry name" value="SORTING AND ASSEMBLY MACHINERY SAMM50 PROTEIN FAMILY MEMBER"/>
    <property type="match status" value="1"/>
</dbReference>
<accession>A0A8B2NVW1</accession>
<gene>
    <name evidence="6" type="ORF">DLJ53_00115</name>
</gene>
<evidence type="ECO:0000313" key="7">
    <source>
        <dbReference type="Proteomes" id="UP000249590"/>
    </source>
</evidence>
<comment type="caution">
    <text evidence="6">The sequence shown here is derived from an EMBL/GenBank/DDBJ whole genome shotgun (WGS) entry which is preliminary data.</text>
</comment>
<protein>
    <recommendedName>
        <fullName evidence="5">Bacterial surface antigen (D15) domain-containing protein</fullName>
    </recommendedName>
</protein>
<organism evidence="6 7">
    <name type="scientific">Acuticoccus sediminis</name>
    <dbReference type="NCBI Taxonomy" id="2184697"/>
    <lineage>
        <taxon>Bacteria</taxon>
        <taxon>Pseudomonadati</taxon>
        <taxon>Pseudomonadota</taxon>
        <taxon>Alphaproteobacteria</taxon>
        <taxon>Hyphomicrobiales</taxon>
        <taxon>Amorphaceae</taxon>
        <taxon>Acuticoccus</taxon>
    </lineage>
</organism>
<evidence type="ECO:0000256" key="4">
    <source>
        <dbReference type="ARBA" id="ARBA00023136"/>
    </source>
</evidence>
<dbReference type="InterPro" id="IPR039910">
    <property type="entry name" value="D15-like"/>
</dbReference>
<dbReference type="Gene3D" id="2.40.160.50">
    <property type="entry name" value="membrane protein fhac: a member of the omp85/tpsb transporter family"/>
    <property type="match status" value="1"/>
</dbReference>
<keyword evidence="3" id="KW-0812">Transmembrane</keyword>
<evidence type="ECO:0000259" key="5">
    <source>
        <dbReference type="Pfam" id="PF01103"/>
    </source>
</evidence>
<dbReference type="AlphaFoldDB" id="A0A8B2NVW1"/>
<dbReference type="InterPro" id="IPR000184">
    <property type="entry name" value="Bac_surfAg_D15"/>
</dbReference>
<dbReference type="EMBL" id="QHHQ01000001">
    <property type="protein sequence ID" value="RAI02981.1"/>
    <property type="molecule type" value="Genomic_DNA"/>
</dbReference>
<sequence>MENVRLSIGQTWRAGALALVVGLTPGAAQAFELFGFRFFEGPPPPPPEGSVTYNVQFDVVGGESDLLKSVERASVLEEEKGEPSPGSAALLSRANTDYQRILAALYDNARYGPTISIKVDGREVSSTPIDTEFGDTADVVVTVDPGPVFTFGEVDVKNRPGEIPNDETVPPSLEELGLVPGGVANANKIIAGEAALVGGWRELGYPKAQIARRTASAYHETDQLGVMIDVAPGRPAVFGTTSVSGTARMDPEFVAWYAGLKYGERFDPDAVERARDQLRRLGVFKAARIVEGETINPDGTLDMGIEVAERPLRVIGGGVNYSTLDGAGAEAYWRHRNLFGRAEQLELNASIGGVDADDPDSYNYKLEANFLKPGVFTPYTDFLAKIYAEQDSPDTYRARAVGGRMGFMHRPTTKITLAGYASFEASTIDQTDYGDGDFLFASLPLSVDYDGSNNQYNPTKGYHLIGSFEPFYEAVNGNIGAISQIDGRVYYGFAKDRVVLAARGVVGSIVGAPLQEVPANKMFFAGGGGSIRGYPYRGVGPVDPVTDEVHGGRSYLVGSLEARVKVTDTIGVVPFFDFGNAFDSEYPDFDVPLKTSVGLGLRYYTGLGPLRFDVAVPLDPYDGDPNVAFYIGLGQAF</sequence>
<dbReference type="Gene3D" id="3.10.20.310">
    <property type="entry name" value="membrane protein fhac"/>
    <property type="match status" value="1"/>
</dbReference>
<dbReference type="GO" id="GO:0019867">
    <property type="term" value="C:outer membrane"/>
    <property type="evidence" value="ECO:0007669"/>
    <property type="project" value="InterPro"/>
</dbReference>
<feature type="domain" description="Bacterial surface antigen (D15)" evidence="5">
    <location>
        <begin position="337"/>
        <end position="637"/>
    </location>
</feature>
<dbReference type="PANTHER" id="PTHR12815:SF18">
    <property type="entry name" value="SORTING AND ASSEMBLY MACHINERY COMPONENT 50 HOMOLOG"/>
    <property type="match status" value="1"/>
</dbReference>
<name>A0A8B2NVW1_9HYPH</name>
<evidence type="ECO:0000256" key="1">
    <source>
        <dbReference type="ARBA" id="ARBA00004370"/>
    </source>
</evidence>
<keyword evidence="7" id="KW-1185">Reference proteome</keyword>
<evidence type="ECO:0000256" key="2">
    <source>
        <dbReference type="ARBA" id="ARBA00022452"/>
    </source>
</evidence>
<comment type="subcellular location">
    <subcellularLocation>
        <location evidence="1">Membrane</location>
    </subcellularLocation>
</comment>
<proteinExistence type="predicted"/>
<keyword evidence="2" id="KW-1134">Transmembrane beta strand</keyword>
<reference evidence="6 7" key="1">
    <citation type="submission" date="2018-05" db="EMBL/GenBank/DDBJ databases">
        <title>Acuticoccus sediminis sp. nov., isolated from deep-sea sediment of Indian Ocean.</title>
        <authorList>
            <person name="Liu X."/>
            <person name="Lai Q."/>
            <person name="Du Y."/>
            <person name="Sun F."/>
            <person name="Zhang X."/>
            <person name="Wang S."/>
            <person name="Shao Z."/>
        </authorList>
    </citation>
    <scope>NUCLEOTIDE SEQUENCE [LARGE SCALE GENOMIC DNA]</scope>
    <source>
        <strain evidence="6 7">PTG4-2</strain>
    </source>
</reference>